<dbReference type="Gene3D" id="2.60.120.200">
    <property type="match status" value="1"/>
</dbReference>
<evidence type="ECO:0000313" key="1">
    <source>
        <dbReference type="EMBL" id="MCT9002112.1"/>
    </source>
</evidence>
<dbReference type="RefSeq" id="WP_261606646.1">
    <property type="nucleotide sequence ID" value="NZ_JAODOR010000008.1"/>
</dbReference>
<dbReference type="InterPro" id="IPR013320">
    <property type="entry name" value="ConA-like_dom_sf"/>
</dbReference>
<name>A0ABT2PC18_9MICO</name>
<dbReference type="PANTHER" id="PTHR35332">
    <property type="entry name" value="REGULATION OF ENOLASE PROTEIN 1"/>
    <property type="match status" value="1"/>
</dbReference>
<protein>
    <submittedName>
        <fullName evidence="1">DUF1349 domain-containing protein</fullName>
    </submittedName>
</protein>
<comment type="caution">
    <text evidence="1">The sequence shown here is derived from an EMBL/GenBank/DDBJ whole genome shotgun (WGS) entry which is preliminary data.</text>
</comment>
<reference evidence="1 2" key="1">
    <citation type="journal article" date="2024" name="Int. J. Syst. Evol. Microbiol.">
        <title>Microbacterium memoriense sp. nov., a member of the Actinomycetota from marine beach sediment of the north coast of Portugal.</title>
        <authorList>
            <person name="Santos J.D.N.D."/>
            <person name="Klimek D."/>
            <person name="Calusinska M."/>
            <person name="Lobo-da-Cunha A."/>
            <person name="Catita J."/>
            <person name="Goncalves H."/>
            <person name="Gonzalez I."/>
            <person name="Lage O.M."/>
        </authorList>
    </citation>
    <scope>NUCLEOTIDE SEQUENCE [LARGE SCALE GENOMIC DNA]</scope>
    <source>
        <strain evidence="1 2">PMIC_1C1B</strain>
    </source>
</reference>
<proteinExistence type="predicted"/>
<dbReference type="SUPFAM" id="SSF49899">
    <property type="entry name" value="Concanavalin A-like lectins/glucanases"/>
    <property type="match status" value="1"/>
</dbReference>
<dbReference type="PANTHER" id="PTHR35332:SF2">
    <property type="entry name" value="REGULATION OF ENOLASE PROTEIN 1"/>
    <property type="match status" value="1"/>
</dbReference>
<accession>A0ABT2PC18</accession>
<sequence length="194" mass="21136">MGVQPWASGTWTNEPVDARVTTDGLVVTAREGSDAWRRTSYGFVHDTEHALLAALPQRTAVEVSFRLDFTAQFDQAGVFLRVDDEHWIKAGVEFSDGTNSLGAVVTARFSDWSLAPVPDWAGRDVTVRASRSGDAVTIRARVADEPWRLVRVAPLDASAVVEAGPFCCAPTRGGLTVLFTDWRVVPADESLHPE</sequence>
<keyword evidence="2" id="KW-1185">Reference proteome</keyword>
<gene>
    <name evidence="1" type="ORF">N4R40_07015</name>
</gene>
<evidence type="ECO:0000313" key="2">
    <source>
        <dbReference type="Proteomes" id="UP001300496"/>
    </source>
</evidence>
<dbReference type="InterPro" id="IPR009784">
    <property type="entry name" value="DUF1349"/>
</dbReference>
<dbReference type="EMBL" id="JAODOR010000008">
    <property type="protein sequence ID" value="MCT9002112.1"/>
    <property type="molecule type" value="Genomic_DNA"/>
</dbReference>
<organism evidence="1 2">
    <name type="scientific">Microbacterium memoriense</name>
    <dbReference type="NCBI Taxonomy" id="2978350"/>
    <lineage>
        <taxon>Bacteria</taxon>
        <taxon>Bacillati</taxon>
        <taxon>Actinomycetota</taxon>
        <taxon>Actinomycetes</taxon>
        <taxon>Micrococcales</taxon>
        <taxon>Microbacteriaceae</taxon>
        <taxon>Microbacterium</taxon>
    </lineage>
</organism>
<dbReference type="Proteomes" id="UP001300496">
    <property type="component" value="Unassembled WGS sequence"/>
</dbReference>
<dbReference type="Pfam" id="PF07081">
    <property type="entry name" value="DUF1349"/>
    <property type="match status" value="1"/>
</dbReference>